<protein>
    <submittedName>
        <fullName evidence="2">Uncharacterized protein</fullName>
    </submittedName>
</protein>
<evidence type="ECO:0000313" key="2">
    <source>
        <dbReference type="EMBL" id="WQF76895.1"/>
    </source>
</evidence>
<evidence type="ECO:0000256" key="1">
    <source>
        <dbReference type="SAM" id="MobiDB-lite"/>
    </source>
</evidence>
<accession>A0AAX4I112</accession>
<sequence length="289" mass="31517">MNETMAGASSETTIYTYDKRAKDKVRKSGDSAKRKAVQLGEEARVFSAVVHFNPTHERLDGAIHVPEGQSIPDVNGFLAELLNGLHSTSRTRDPQRAQMRHQPAQATQGGGGVEIDAADVSHYIAADRTSAASAGYPKAGHGGTLTTARDCDNVTQRNRGMVDDWAVRGASRAFENHEMPDGAVADGVGGHDTSIRMFDVGRQDVFGMEEAGNKVQTGRSKNVSHWQVVMAKNAKAPTAQVARAGSAENQARIVQRFLRQVSLRMRLATRQERLPLHRIAHQARWRSTS</sequence>
<feature type="region of interest" description="Disordered" evidence="1">
    <location>
        <begin position="89"/>
        <end position="112"/>
    </location>
</feature>
<dbReference type="AlphaFoldDB" id="A0AAX4I112"/>
<organism evidence="2 3">
    <name type="scientific">Colletotrichum destructivum</name>
    <dbReference type="NCBI Taxonomy" id="34406"/>
    <lineage>
        <taxon>Eukaryota</taxon>
        <taxon>Fungi</taxon>
        <taxon>Dikarya</taxon>
        <taxon>Ascomycota</taxon>
        <taxon>Pezizomycotina</taxon>
        <taxon>Sordariomycetes</taxon>
        <taxon>Hypocreomycetidae</taxon>
        <taxon>Glomerellales</taxon>
        <taxon>Glomerellaceae</taxon>
        <taxon>Colletotrichum</taxon>
        <taxon>Colletotrichum destructivum species complex</taxon>
    </lineage>
</organism>
<evidence type="ECO:0000313" key="3">
    <source>
        <dbReference type="Proteomes" id="UP001322277"/>
    </source>
</evidence>
<dbReference type="GeneID" id="87938412"/>
<name>A0AAX4I112_9PEZI</name>
<dbReference type="RefSeq" id="XP_062774119.1">
    <property type="nucleotide sequence ID" value="XM_062918068.1"/>
</dbReference>
<keyword evidence="3" id="KW-1185">Reference proteome</keyword>
<reference evidence="3" key="1">
    <citation type="journal article" date="2023" name="bioRxiv">
        <title>Complete genome of the Medicago anthracnose fungus, Colletotrichum destructivum, reveals a mini-chromosome-like region within a core chromosome.</title>
        <authorList>
            <person name="Lapalu N."/>
            <person name="Simon A."/>
            <person name="Lu A."/>
            <person name="Plaumann P.-L."/>
            <person name="Amselem J."/>
            <person name="Pigne S."/>
            <person name="Auger A."/>
            <person name="Koch C."/>
            <person name="Dallery J.-F."/>
            <person name="O'Connell R.J."/>
        </authorList>
    </citation>
    <scope>NUCLEOTIDE SEQUENCE [LARGE SCALE GENOMIC DNA]</scope>
    <source>
        <strain evidence="3">CBS 520.97</strain>
    </source>
</reference>
<gene>
    <name evidence="2" type="ORF">CDEST_01909</name>
</gene>
<proteinExistence type="predicted"/>
<dbReference type="EMBL" id="CP137305">
    <property type="protein sequence ID" value="WQF76895.1"/>
    <property type="molecule type" value="Genomic_DNA"/>
</dbReference>
<dbReference type="Proteomes" id="UP001322277">
    <property type="component" value="Chromosome 1"/>
</dbReference>
<dbReference type="KEGG" id="cdet:87938412"/>